<evidence type="ECO:0000256" key="2">
    <source>
        <dbReference type="ARBA" id="ARBA00022527"/>
    </source>
</evidence>
<comment type="catalytic activity">
    <reaction evidence="8">
        <text>L-seryl-[protein] + ATP = O-phospho-L-seryl-[protein] + ADP + H(+)</text>
        <dbReference type="Rhea" id="RHEA:17989"/>
        <dbReference type="Rhea" id="RHEA-COMP:9863"/>
        <dbReference type="Rhea" id="RHEA-COMP:11604"/>
        <dbReference type="ChEBI" id="CHEBI:15378"/>
        <dbReference type="ChEBI" id="CHEBI:29999"/>
        <dbReference type="ChEBI" id="CHEBI:30616"/>
        <dbReference type="ChEBI" id="CHEBI:83421"/>
        <dbReference type="ChEBI" id="CHEBI:456216"/>
        <dbReference type="EC" id="2.7.11.1"/>
    </reaction>
</comment>
<keyword evidence="10" id="KW-0812">Transmembrane</keyword>
<evidence type="ECO:0000259" key="12">
    <source>
        <dbReference type="PROSITE" id="PS51178"/>
    </source>
</evidence>
<name>A0ABW1CAE3_9ACTN</name>
<evidence type="ECO:0000256" key="1">
    <source>
        <dbReference type="ARBA" id="ARBA00012513"/>
    </source>
</evidence>
<dbReference type="PANTHER" id="PTHR43289:SF34">
    <property type="entry name" value="SERINE_THREONINE-PROTEIN KINASE YBDM-RELATED"/>
    <property type="match status" value="1"/>
</dbReference>
<evidence type="ECO:0000256" key="7">
    <source>
        <dbReference type="ARBA" id="ARBA00047899"/>
    </source>
</evidence>
<feature type="region of interest" description="Disordered" evidence="9">
    <location>
        <begin position="278"/>
        <end position="429"/>
    </location>
</feature>
<keyword evidence="14" id="KW-1185">Reference proteome</keyword>
<evidence type="ECO:0000256" key="4">
    <source>
        <dbReference type="ARBA" id="ARBA00022741"/>
    </source>
</evidence>
<dbReference type="PROSITE" id="PS51178">
    <property type="entry name" value="PASTA"/>
    <property type="match status" value="3"/>
</dbReference>
<keyword evidence="5" id="KW-0418">Kinase</keyword>
<dbReference type="PROSITE" id="PS50011">
    <property type="entry name" value="PROTEIN_KINASE_DOM"/>
    <property type="match status" value="1"/>
</dbReference>
<feature type="compositionally biased region" description="Basic and acidic residues" evidence="9">
    <location>
        <begin position="483"/>
        <end position="511"/>
    </location>
</feature>
<evidence type="ECO:0000313" key="13">
    <source>
        <dbReference type="EMBL" id="MFC5821553.1"/>
    </source>
</evidence>
<dbReference type="InterPro" id="IPR005543">
    <property type="entry name" value="PASTA_dom"/>
</dbReference>
<dbReference type="InterPro" id="IPR000719">
    <property type="entry name" value="Prot_kinase_dom"/>
</dbReference>
<feature type="domain" description="PASTA" evidence="12">
    <location>
        <begin position="510"/>
        <end position="576"/>
    </location>
</feature>
<protein>
    <recommendedName>
        <fullName evidence="1">non-specific serine/threonine protein kinase</fullName>
        <ecNumber evidence="1">2.7.11.1</ecNumber>
    </recommendedName>
</protein>
<dbReference type="PROSITE" id="PS00108">
    <property type="entry name" value="PROTEIN_KINASE_ST"/>
    <property type="match status" value="1"/>
</dbReference>
<feature type="domain" description="PASTA" evidence="12">
    <location>
        <begin position="642"/>
        <end position="706"/>
    </location>
</feature>
<dbReference type="RefSeq" id="WP_219550199.1">
    <property type="nucleotide sequence ID" value="NZ_JAHKRN010000056.1"/>
</dbReference>
<keyword evidence="2" id="KW-0723">Serine/threonine-protein kinase</keyword>
<comment type="catalytic activity">
    <reaction evidence="7">
        <text>L-threonyl-[protein] + ATP = O-phospho-L-threonyl-[protein] + ADP + H(+)</text>
        <dbReference type="Rhea" id="RHEA:46608"/>
        <dbReference type="Rhea" id="RHEA-COMP:11060"/>
        <dbReference type="Rhea" id="RHEA-COMP:11605"/>
        <dbReference type="ChEBI" id="CHEBI:15378"/>
        <dbReference type="ChEBI" id="CHEBI:30013"/>
        <dbReference type="ChEBI" id="CHEBI:30616"/>
        <dbReference type="ChEBI" id="CHEBI:61977"/>
        <dbReference type="ChEBI" id="CHEBI:456216"/>
        <dbReference type="EC" id="2.7.11.1"/>
    </reaction>
</comment>
<keyword evidence="4" id="KW-0547">Nucleotide-binding</keyword>
<feature type="compositionally biased region" description="Pro residues" evidence="9">
    <location>
        <begin position="709"/>
        <end position="729"/>
    </location>
</feature>
<evidence type="ECO:0000259" key="11">
    <source>
        <dbReference type="PROSITE" id="PS50011"/>
    </source>
</evidence>
<keyword evidence="6" id="KW-0067">ATP-binding</keyword>
<organism evidence="13 14">
    <name type="scientific">Nonomuraea harbinensis</name>
    <dbReference type="NCBI Taxonomy" id="1286938"/>
    <lineage>
        <taxon>Bacteria</taxon>
        <taxon>Bacillati</taxon>
        <taxon>Actinomycetota</taxon>
        <taxon>Actinomycetes</taxon>
        <taxon>Streptosporangiales</taxon>
        <taxon>Streptosporangiaceae</taxon>
        <taxon>Nonomuraea</taxon>
    </lineage>
</organism>
<feature type="compositionally biased region" description="Pro residues" evidence="9">
    <location>
        <begin position="278"/>
        <end position="290"/>
    </location>
</feature>
<feature type="compositionally biased region" description="Low complexity" evidence="9">
    <location>
        <begin position="394"/>
        <end position="409"/>
    </location>
</feature>
<evidence type="ECO:0000256" key="9">
    <source>
        <dbReference type="SAM" id="MobiDB-lite"/>
    </source>
</evidence>
<accession>A0ABW1CAE3</accession>
<evidence type="ECO:0000313" key="14">
    <source>
        <dbReference type="Proteomes" id="UP001596096"/>
    </source>
</evidence>
<dbReference type="Pfam" id="PF03793">
    <property type="entry name" value="PASTA"/>
    <property type="match status" value="3"/>
</dbReference>
<dbReference type="EMBL" id="JBHSNW010000035">
    <property type="protein sequence ID" value="MFC5821553.1"/>
    <property type="molecule type" value="Genomic_DNA"/>
</dbReference>
<proteinExistence type="predicted"/>
<evidence type="ECO:0000256" key="6">
    <source>
        <dbReference type="ARBA" id="ARBA00022840"/>
    </source>
</evidence>
<dbReference type="CDD" id="cd14014">
    <property type="entry name" value="STKc_PknB_like"/>
    <property type="match status" value="1"/>
</dbReference>
<evidence type="ECO:0000256" key="8">
    <source>
        <dbReference type="ARBA" id="ARBA00048679"/>
    </source>
</evidence>
<sequence>MPTAQPLRTGDPRTLGPYELSGRLGEGGQGVVFLGTLAGESYAVKLLHGPVGDGRGAFLREVELAKHVARFCTAQVVDAGFDEGRPYIVSEYVDGPSLAREVMLTGPRRGGGLERLAVGTVTAIAAIHRAGIVHRDFKPQNVLLGPDGPRVIDFGLARALDAAATLSNRSVGTPAYMAPEQITASAVTGAVDVFSWGATICFAANGTAPFGQDSVAPVLHRILTAPPDLGSLEGPLRALVEACLDKDARNRPTSRDLLLELLGTSEGVPAEVLRSPPPHILRAVPPPRPPVADSRPVPLAEPETTGTPDDYHLPEPPAPSSSRPGDGGSEEDRSDHGGPSSGGDRDDASPPAAGGTGAGGSGREARPRLGGAAYRGSPAGYPVERVPREPAPPERVGTAPPGPYTAGPPGREGGSRVGTGGPGSPRRALGKAGLAVVGALLVTAAVLVSLFVPLFREDGMRVRAGTPTSGPTAEPSGQAADDQPAKERPPTEERSQDDRTPASKEPPVRKPVEIAVPALAGLSRAAAVRALERAGLSVGDITKADSPRKIGQVLASRPAAGTHVAKGSAVALEVSAGVKVPAVTGERREAAEAAVTGAGLKVGKVSTSCAAKPDGQVLSTAPEAGARVSGGTAVALVVARRGAPVPPVAGQPRDGALAALRAAGLVPVVRTQVVEDESQWNVAIAQDPAPGTCAEPGARVSITVGARPPDGPDPTEPTPTPTPEPSTEP</sequence>
<comment type="caution">
    <text evidence="13">The sequence shown here is derived from an EMBL/GenBank/DDBJ whole genome shotgun (WGS) entry which is preliminary data.</text>
</comment>
<dbReference type="Pfam" id="PF00069">
    <property type="entry name" value="Pkinase"/>
    <property type="match status" value="1"/>
</dbReference>
<evidence type="ECO:0000256" key="5">
    <source>
        <dbReference type="ARBA" id="ARBA00022777"/>
    </source>
</evidence>
<dbReference type="CDD" id="cd06577">
    <property type="entry name" value="PASTA_pknB"/>
    <property type="match status" value="2"/>
</dbReference>
<feature type="region of interest" description="Disordered" evidence="9">
    <location>
        <begin position="461"/>
        <end position="511"/>
    </location>
</feature>
<dbReference type="EC" id="2.7.11.1" evidence="1"/>
<evidence type="ECO:0000256" key="10">
    <source>
        <dbReference type="SAM" id="Phobius"/>
    </source>
</evidence>
<reference evidence="14" key="1">
    <citation type="journal article" date="2019" name="Int. J. Syst. Evol. Microbiol.">
        <title>The Global Catalogue of Microorganisms (GCM) 10K type strain sequencing project: providing services to taxonomists for standard genome sequencing and annotation.</title>
        <authorList>
            <consortium name="The Broad Institute Genomics Platform"/>
            <consortium name="The Broad Institute Genome Sequencing Center for Infectious Disease"/>
            <person name="Wu L."/>
            <person name="Ma J."/>
        </authorList>
    </citation>
    <scope>NUCLEOTIDE SEQUENCE [LARGE SCALE GENOMIC DNA]</scope>
    <source>
        <strain evidence="14">CGMCC 4.7106</strain>
    </source>
</reference>
<dbReference type="SMART" id="SM00740">
    <property type="entry name" value="PASTA"/>
    <property type="match status" value="3"/>
</dbReference>
<feature type="domain" description="PASTA" evidence="12">
    <location>
        <begin position="577"/>
        <end position="640"/>
    </location>
</feature>
<feature type="transmembrane region" description="Helical" evidence="10">
    <location>
        <begin position="432"/>
        <end position="455"/>
    </location>
</feature>
<dbReference type="PANTHER" id="PTHR43289">
    <property type="entry name" value="MITOGEN-ACTIVATED PROTEIN KINASE KINASE KINASE 20-RELATED"/>
    <property type="match status" value="1"/>
</dbReference>
<keyword evidence="10" id="KW-1133">Transmembrane helix</keyword>
<gene>
    <name evidence="13" type="ORF">ACFPUY_41255</name>
</gene>
<feature type="domain" description="Protein kinase" evidence="11">
    <location>
        <begin position="18"/>
        <end position="262"/>
    </location>
</feature>
<dbReference type="Proteomes" id="UP001596096">
    <property type="component" value="Unassembled WGS sequence"/>
</dbReference>
<keyword evidence="10" id="KW-0472">Membrane</keyword>
<keyword evidence="3" id="KW-0808">Transferase</keyword>
<evidence type="ECO:0000256" key="3">
    <source>
        <dbReference type="ARBA" id="ARBA00022679"/>
    </source>
</evidence>
<feature type="compositionally biased region" description="Gly residues" evidence="9">
    <location>
        <begin position="410"/>
        <end position="423"/>
    </location>
</feature>
<dbReference type="InterPro" id="IPR008271">
    <property type="entry name" value="Ser/Thr_kinase_AS"/>
</dbReference>
<feature type="region of interest" description="Disordered" evidence="9">
    <location>
        <begin position="702"/>
        <end position="729"/>
    </location>
</feature>